<dbReference type="EMBL" id="CYKH01002241">
    <property type="protein sequence ID" value="CUG94387.1"/>
    <property type="molecule type" value="Genomic_DNA"/>
</dbReference>
<reference evidence="2" key="1">
    <citation type="submission" date="2015-09" db="EMBL/GenBank/DDBJ databases">
        <authorList>
            <consortium name="Pathogen Informatics"/>
        </authorList>
    </citation>
    <scope>NUCLEOTIDE SEQUENCE [LARGE SCALE GENOMIC DNA]</scope>
    <source>
        <strain evidence="2">Lake Konstanz</strain>
    </source>
</reference>
<protein>
    <submittedName>
        <fullName evidence="1">Uncharacterized protein</fullName>
    </submittedName>
</protein>
<organism evidence="1 2">
    <name type="scientific">Bodo saltans</name>
    <name type="common">Flagellated protozoan</name>
    <dbReference type="NCBI Taxonomy" id="75058"/>
    <lineage>
        <taxon>Eukaryota</taxon>
        <taxon>Discoba</taxon>
        <taxon>Euglenozoa</taxon>
        <taxon>Kinetoplastea</taxon>
        <taxon>Metakinetoplastina</taxon>
        <taxon>Eubodonida</taxon>
        <taxon>Bodonidae</taxon>
        <taxon>Bodo</taxon>
    </lineage>
</organism>
<sequence>MRRQNAPYSPLRPTTFEGTLQVTTLPPSKSDPLHRATPKYRVFTGQWHNSTDRHRVLTFLRIVIKDDKVARVTKVYSKAPTQSQRQHSGCFHVDCTTEEASLRLLQLHRVFISAKNRISVYDPRKLLSPDERLISFEPSEVD</sequence>
<keyword evidence="2" id="KW-1185">Reference proteome</keyword>
<dbReference type="VEuPathDB" id="TriTrypDB:BSAL_47930"/>
<dbReference type="AlphaFoldDB" id="A0A0S4JVX7"/>
<proteinExistence type="predicted"/>
<dbReference type="Proteomes" id="UP000051952">
    <property type="component" value="Unassembled WGS sequence"/>
</dbReference>
<evidence type="ECO:0000313" key="1">
    <source>
        <dbReference type="EMBL" id="CUG94387.1"/>
    </source>
</evidence>
<name>A0A0S4JVX7_BODSA</name>
<evidence type="ECO:0000313" key="2">
    <source>
        <dbReference type="Proteomes" id="UP000051952"/>
    </source>
</evidence>
<accession>A0A0S4JVX7</accession>
<gene>
    <name evidence="1" type="ORF">BSAL_47930</name>
</gene>